<protein>
    <submittedName>
        <fullName evidence="1">Uncharacterized protein</fullName>
    </submittedName>
</protein>
<organism evidence="1 2">
    <name type="scientific">Panicum virgatum</name>
    <name type="common">Blackwell switchgrass</name>
    <dbReference type="NCBI Taxonomy" id="38727"/>
    <lineage>
        <taxon>Eukaryota</taxon>
        <taxon>Viridiplantae</taxon>
        <taxon>Streptophyta</taxon>
        <taxon>Embryophyta</taxon>
        <taxon>Tracheophyta</taxon>
        <taxon>Spermatophyta</taxon>
        <taxon>Magnoliopsida</taxon>
        <taxon>Liliopsida</taxon>
        <taxon>Poales</taxon>
        <taxon>Poaceae</taxon>
        <taxon>PACMAD clade</taxon>
        <taxon>Panicoideae</taxon>
        <taxon>Panicodae</taxon>
        <taxon>Paniceae</taxon>
        <taxon>Panicinae</taxon>
        <taxon>Panicum</taxon>
        <taxon>Panicum sect. Hiantes</taxon>
    </lineage>
</organism>
<keyword evidence="2" id="KW-1185">Reference proteome</keyword>
<evidence type="ECO:0000313" key="1">
    <source>
        <dbReference type="EMBL" id="KAG2641135.1"/>
    </source>
</evidence>
<dbReference type="Proteomes" id="UP000823388">
    <property type="component" value="Chromosome 2K"/>
</dbReference>
<sequence>MPLQPRELLASAPAYHGIPAARVQSGVAPRRVGVVQANHQASGRTRRTSQNRGRRTLRLRRDFVHHNASQEDFLEGGLGVAAARLAGWRRVTCPPQGLVAASSNTGRGCPRRQGEQSWGVAAVVGVTAGVGLLGEVAAPGRGEGGDEVVTRRSERVAVYNTPDYQ</sequence>
<comment type="caution">
    <text evidence="1">The sequence shown here is derived from an EMBL/GenBank/DDBJ whole genome shotgun (WGS) entry which is preliminary data.</text>
</comment>
<proteinExistence type="predicted"/>
<dbReference type="AlphaFoldDB" id="A0A8T0W1G7"/>
<accession>A0A8T0W1G7</accession>
<name>A0A8T0W1G7_PANVG</name>
<reference evidence="1" key="1">
    <citation type="submission" date="2020-05" db="EMBL/GenBank/DDBJ databases">
        <title>WGS assembly of Panicum virgatum.</title>
        <authorList>
            <person name="Lovell J.T."/>
            <person name="Jenkins J."/>
            <person name="Shu S."/>
            <person name="Juenger T.E."/>
            <person name="Schmutz J."/>
        </authorList>
    </citation>
    <scope>NUCLEOTIDE SEQUENCE</scope>
    <source>
        <strain evidence="1">AP13</strain>
    </source>
</reference>
<dbReference type="EMBL" id="CM029039">
    <property type="protein sequence ID" value="KAG2641135.1"/>
    <property type="molecule type" value="Genomic_DNA"/>
</dbReference>
<gene>
    <name evidence="1" type="ORF">PVAP13_2KG163180</name>
</gene>
<evidence type="ECO:0000313" key="2">
    <source>
        <dbReference type="Proteomes" id="UP000823388"/>
    </source>
</evidence>